<name>A0A6M8EK70_9BACT</name>
<gene>
    <name evidence="1" type="ORF">AACT_1292</name>
</gene>
<sequence length="154" mass="18017">MEILLFLLVGIILILVLKNIFRTFAVTKELKFVVNTLTDIKDNKLTLTKVKEQLDAQNIEYSLSDDGTLYWQNPNNNNWIFIFDRLSFSVSVQSHEESLYNGIELKLCLYGSSYDEAWTEGKFVNYIAKPTVETIMMIRKFPYYNVKLVDFFTT</sequence>
<organism evidence="1 2">
    <name type="scientific">Arcobacter acticola</name>
    <dbReference type="NCBI Taxonomy" id="1849015"/>
    <lineage>
        <taxon>Bacteria</taxon>
        <taxon>Pseudomonadati</taxon>
        <taxon>Campylobacterota</taxon>
        <taxon>Epsilonproteobacteria</taxon>
        <taxon>Campylobacterales</taxon>
        <taxon>Arcobacteraceae</taxon>
        <taxon>Arcobacter</taxon>
    </lineage>
</organism>
<protein>
    <submittedName>
        <fullName evidence="1">Uncharacterized protein</fullName>
    </submittedName>
</protein>
<dbReference type="KEGG" id="paco:AACT_1292"/>
<proteinExistence type="predicted"/>
<keyword evidence="2" id="KW-1185">Reference proteome</keyword>
<dbReference type="EMBL" id="CP042652">
    <property type="protein sequence ID" value="QKE28469.1"/>
    <property type="molecule type" value="Genomic_DNA"/>
</dbReference>
<dbReference type="RefSeq" id="WP_172126043.1">
    <property type="nucleotide sequence ID" value="NZ_CP042652.1"/>
</dbReference>
<evidence type="ECO:0000313" key="1">
    <source>
        <dbReference type="EMBL" id="QKE28469.1"/>
    </source>
</evidence>
<accession>A0A6M8EK70</accession>
<dbReference type="AlphaFoldDB" id="A0A6M8EK70"/>
<dbReference type="Proteomes" id="UP000503483">
    <property type="component" value="Chromosome"/>
</dbReference>
<evidence type="ECO:0000313" key="2">
    <source>
        <dbReference type="Proteomes" id="UP000503483"/>
    </source>
</evidence>
<reference evidence="1 2" key="1">
    <citation type="submission" date="2019-08" db="EMBL/GenBank/DDBJ databases">
        <title>Complete genome sequence of Arcobacter acticola.</title>
        <authorList>
            <person name="Miller W."/>
        </authorList>
    </citation>
    <scope>NUCLEOTIDE SEQUENCE [LARGE SCALE GENOMIC DNA]</scope>
    <source>
        <strain evidence="1 2">KCTC 52212</strain>
    </source>
</reference>